<evidence type="ECO:0000313" key="3">
    <source>
        <dbReference type="Proteomes" id="UP000271683"/>
    </source>
</evidence>
<accession>A0A3N1GJN9</accession>
<keyword evidence="1" id="KW-1133">Transmembrane helix</keyword>
<protein>
    <submittedName>
        <fullName evidence="2">Uncharacterized protein</fullName>
    </submittedName>
</protein>
<sequence>MRRGRKRGGTATAQRILVAGGALVMAFAVTGALFDPDLKLGGVALFLGAVIGAHDGVLLPVVIGAGALLHPIHRLVRAALLISLCVTLVALPLVLGRGRVPDNPSVLPLPYGQGLLVVLVATWVTTLVLLVLERGLAIRQKTVRTQTIPQCPSDG</sequence>
<comment type="caution">
    <text evidence="2">The sequence shown here is derived from an EMBL/GenBank/DDBJ whole genome shotgun (WGS) entry which is preliminary data.</text>
</comment>
<name>A0A3N1GJN9_9ACTN</name>
<dbReference type="Proteomes" id="UP000271683">
    <property type="component" value="Unassembled WGS sequence"/>
</dbReference>
<dbReference type="EMBL" id="RJKL01000001">
    <property type="protein sequence ID" value="ROP30497.1"/>
    <property type="molecule type" value="Genomic_DNA"/>
</dbReference>
<feature type="transmembrane region" description="Helical" evidence="1">
    <location>
        <begin position="75"/>
        <end position="95"/>
    </location>
</feature>
<organism evidence="2 3">
    <name type="scientific">Couchioplanes caeruleus</name>
    <dbReference type="NCBI Taxonomy" id="56438"/>
    <lineage>
        <taxon>Bacteria</taxon>
        <taxon>Bacillati</taxon>
        <taxon>Actinomycetota</taxon>
        <taxon>Actinomycetes</taxon>
        <taxon>Micromonosporales</taxon>
        <taxon>Micromonosporaceae</taxon>
        <taxon>Couchioplanes</taxon>
    </lineage>
</organism>
<evidence type="ECO:0000313" key="2">
    <source>
        <dbReference type="EMBL" id="ROP30497.1"/>
    </source>
</evidence>
<feature type="transmembrane region" description="Helical" evidence="1">
    <location>
        <begin position="115"/>
        <end position="132"/>
    </location>
</feature>
<dbReference type="AlphaFoldDB" id="A0A3N1GJN9"/>
<gene>
    <name evidence="2" type="ORF">EDD30_3352</name>
</gene>
<reference evidence="2 3" key="1">
    <citation type="submission" date="2018-11" db="EMBL/GenBank/DDBJ databases">
        <title>Sequencing the genomes of 1000 actinobacteria strains.</title>
        <authorList>
            <person name="Klenk H.-P."/>
        </authorList>
    </citation>
    <scope>NUCLEOTIDE SEQUENCE [LARGE SCALE GENOMIC DNA]</scope>
    <source>
        <strain evidence="2 3">DSM 43634</strain>
    </source>
</reference>
<keyword evidence="1" id="KW-0472">Membrane</keyword>
<feature type="transmembrane region" description="Helical" evidence="1">
    <location>
        <begin position="12"/>
        <end position="34"/>
    </location>
</feature>
<keyword evidence="1" id="KW-0812">Transmembrane</keyword>
<proteinExistence type="predicted"/>
<feature type="transmembrane region" description="Helical" evidence="1">
    <location>
        <begin position="40"/>
        <end position="63"/>
    </location>
</feature>
<evidence type="ECO:0000256" key="1">
    <source>
        <dbReference type="SAM" id="Phobius"/>
    </source>
</evidence>